<comment type="caution">
    <text evidence="1">The sequence shown here is derived from an EMBL/GenBank/DDBJ whole genome shotgun (WGS) entry which is preliminary data.</text>
</comment>
<dbReference type="Proteomes" id="UP000788993">
    <property type="component" value="Unassembled WGS sequence"/>
</dbReference>
<evidence type="ECO:0000313" key="1">
    <source>
        <dbReference type="EMBL" id="KAH3669945.1"/>
    </source>
</evidence>
<reference evidence="1" key="1">
    <citation type="journal article" date="2021" name="Open Biol.">
        <title>Shared evolutionary footprints suggest mitochondrial oxidative damage underlies multiple complex I losses in fungi.</title>
        <authorList>
            <person name="Schikora-Tamarit M.A."/>
            <person name="Marcet-Houben M."/>
            <person name="Nosek J."/>
            <person name="Gabaldon T."/>
        </authorList>
    </citation>
    <scope>NUCLEOTIDE SEQUENCE</scope>
    <source>
        <strain evidence="1">NCAIM Y.01608</strain>
    </source>
</reference>
<sequence length="81" mass="8946">MKDTFSSRKLKMDLVSLELKSWTTNDTKVELGCDLSETVSLQDECSLFLAGFTINMSSMFIAKSTIFILSASILLSESVVV</sequence>
<protein>
    <submittedName>
        <fullName evidence="1">Uncharacterized protein</fullName>
    </submittedName>
</protein>
<evidence type="ECO:0000313" key="2">
    <source>
        <dbReference type="Proteomes" id="UP000788993"/>
    </source>
</evidence>
<gene>
    <name evidence="1" type="ORF">OGATHE_002758</name>
</gene>
<proteinExistence type="predicted"/>
<reference evidence="1" key="2">
    <citation type="submission" date="2021-01" db="EMBL/GenBank/DDBJ databases">
        <authorList>
            <person name="Schikora-Tamarit M.A."/>
        </authorList>
    </citation>
    <scope>NUCLEOTIDE SEQUENCE</scope>
    <source>
        <strain evidence="1">NCAIM Y.01608</strain>
    </source>
</reference>
<organism evidence="1 2">
    <name type="scientific">Ogataea polymorpha</name>
    <dbReference type="NCBI Taxonomy" id="460523"/>
    <lineage>
        <taxon>Eukaryota</taxon>
        <taxon>Fungi</taxon>
        <taxon>Dikarya</taxon>
        <taxon>Ascomycota</taxon>
        <taxon>Saccharomycotina</taxon>
        <taxon>Pichiomycetes</taxon>
        <taxon>Pichiales</taxon>
        <taxon>Pichiaceae</taxon>
        <taxon>Ogataea</taxon>
    </lineage>
</organism>
<name>A0A9P8PDZ9_9ASCO</name>
<dbReference type="AlphaFoldDB" id="A0A9P8PDZ9"/>
<accession>A0A9P8PDZ9</accession>
<dbReference type="EMBL" id="JAEUBD010000983">
    <property type="protein sequence ID" value="KAH3669945.1"/>
    <property type="molecule type" value="Genomic_DNA"/>
</dbReference>
<keyword evidence="2" id="KW-1185">Reference proteome</keyword>